<sequence length="99" mass="11807">MLSKNDLWHLLLRSVIFDKTQTLRRRNKQICNCKNYYFESTPQILFNVLGNFILFFQANAPIFLDIFFFSANDKLYGNQNYEIIKTIHYNLNSKKIAFG</sequence>
<organism evidence="2 3">
    <name type="scientific">Thelohanellus kitauei</name>
    <name type="common">Myxosporean</name>
    <dbReference type="NCBI Taxonomy" id="669202"/>
    <lineage>
        <taxon>Eukaryota</taxon>
        <taxon>Metazoa</taxon>
        <taxon>Cnidaria</taxon>
        <taxon>Myxozoa</taxon>
        <taxon>Myxosporea</taxon>
        <taxon>Bivalvulida</taxon>
        <taxon>Platysporina</taxon>
        <taxon>Myxobolidae</taxon>
        <taxon>Thelohanellus</taxon>
    </lineage>
</organism>
<dbReference type="Proteomes" id="UP000031668">
    <property type="component" value="Unassembled WGS sequence"/>
</dbReference>
<reference evidence="2 3" key="1">
    <citation type="journal article" date="2014" name="Genome Biol. Evol.">
        <title>The genome of the myxosporean Thelohanellus kitauei shows adaptations to nutrient acquisition within its fish host.</title>
        <authorList>
            <person name="Yang Y."/>
            <person name="Xiong J."/>
            <person name="Zhou Z."/>
            <person name="Huo F."/>
            <person name="Miao W."/>
            <person name="Ran C."/>
            <person name="Liu Y."/>
            <person name="Zhang J."/>
            <person name="Feng J."/>
            <person name="Wang M."/>
            <person name="Wang M."/>
            <person name="Wang L."/>
            <person name="Yao B."/>
        </authorList>
    </citation>
    <scope>NUCLEOTIDE SEQUENCE [LARGE SCALE GENOMIC DNA]</scope>
    <source>
        <strain evidence="2">Wuqing</strain>
    </source>
</reference>
<keyword evidence="1" id="KW-0472">Membrane</keyword>
<comment type="caution">
    <text evidence="2">The sequence shown here is derived from an EMBL/GenBank/DDBJ whole genome shotgun (WGS) entry which is preliminary data.</text>
</comment>
<keyword evidence="1" id="KW-1133">Transmembrane helix</keyword>
<accession>A0A0C2MX00</accession>
<proteinExistence type="predicted"/>
<feature type="transmembrane region" description="Helical" evidence="1">
    <location>
        <begin position="44"/>
        <end position="69"/>
    </location>
</feature>
<dbReference type="EMBL" id="JWZT01003605">
    <property type="protein sequence ID" value="KII66107.1"/>
    <property type="molecule type" value="Genomic_DNA"/>
</dbReference>
<keyword evidence="1" id="KW-0812">Transmembrane</keyword>
<gene>
    <name evidence="2" type="ORF">RF11_08115</name>
</gene>
<evidence type="ECO:0000256" key="1">
    <source>
        <dbReference type="SAM" id="Phobius"/>
    </source>
</evidence>
<protein>
    <submittedName>
        <fullName evidence="2">Uncharacterized protein</fullName>
    </submittedName>
</protein>
<name>A0A0C2MX00_THEKT</name>
<evidence type="ECO:0000313" key="2">
    <source>
        <dbReference type="EMBL" id="KII66107.1"/>
    </source>
</evidence>
<keyword evidence="3" id="KW-1185">Reference proteome</keyword>
<evidence type="ECO:0000313" key="3">
    <source>
        <dbReference type="Proteomes" id="UP000031668"/>
    </source>
</evidence>
<dbReference type="AlphaFoldDB" id="A0A0C2MX00"/>